<proteinExistence type="predicted"/>
<protein>
    <recommendedName>
        <fullName evidence="2">DUF302 domain-containing protein</fullName>
    </recommendedName>
</protein>
<feature type="domain" description="DUF302" evidence="2">
    <location>
        <begin position="58"/>
        <end position="122"/>
    </location>
</feature>
<gene>
    <name evidence="3" type="ordered locus">MROS_1283</name>
</gene>
<evidence type="ECO:0000313" key="3">
    <source>
        <dbReference type="EMBL" id="AFN74520.1"/>
    </source>
</evidence>
<dbReference type="PANTHER" id="PTHR38342:SF1">
    <property type="entry name" value="SLR5037 PROTEIN"/>
    <property type="match status" value="1"/>
</dbReference>
<dbReference type="KEGG" id="mro:MROS_1283"/>
<dbReference type="PANTHER" id="PTHR38342">
    <property type="entry name" value="SLR5037 PROTEIN"/>
    <property type="match status" value="1"/>
</dbReference>
<dbReference type="InterPro" id="IPR035923">
    <property type="entry name" value="TT1751-like_sf"/>
</dbReference>
<reference evidence="3 4" key="1">
    <citation type="journal article" date="2013" name="PLoS ONE">
        <title>Genomic analysis of Melioribacter roseus, facultatively anaerobic organotrophic bacterium representing a novel deep lineage within Bacteriodetes/Chlorobi group.</title>
        <authorList>
            <person name="Kadnikov V.V."/>
            <person name="Mardanov A.V."/>
            <person name="Podosokorskaya O.A."/>
            <person name="Gavrilov S.N."/>
            <person name="Kublanov I.V."/>
            <person name="Beletsky A.V."/>
            <person name="Bonch-Osmolovskaya E.A."/>
            <person name="Ravin N.V."/>
        </authorList>
    </citation>
    <scope>NUCLEOTIDE SEQUENCE [LARGE SCALE GENOMIC DNA]</scope>
    <source>
        <strain evidence="4">JCM 17771 / P3M-2</strain>
    </source>
</reference>
<dbReference type="HOGENOM" id="CLU_126998_0_0_10"/>
<dbReference type="PATRIC" id="fig|1191523.3.peg.1361"/>
<dbReference type="EMBL" id="CP003557">
    <property type="protein sequence ID" value="AFN74520.1"/>
    <property type="molecule type" value="Genomic_DNA"/>
</dbReference>
<name>I6Z5S8_MELRP</name>
<dbReference type="RefSeq" id="WP_014855955.1">
    <property type="nucleotide sequence ID" value="NC_018178.1"/>
</dbReference>
<organism evidence="3 4">
    <name type="scientific">Melioribacter roseus (strain DSM 23840 / JCM 17771 / VKM B-2668 / P3M-2)</name>
    <dbReference type="NCBI Taxonomy" id="1191523"/>
    <lineage>
        <taxon>Bacteria</taxon>
        <taxon>Pseudomonadati</taxon>
        <taxon>Ignavibacteriota</taxon>
        <taxon>Ignavibacteria</taxon>
        <taxon>Ignavibacteriales</taxon>
        <taxon>Melioribacteraceae</taxon>
        <taxon>Melioribacter</taxon>
    </lineage>
</organism>
<dbReference type="CDD" id="cd14797">
    <property type="entry name" value="DUF302"/>
    <property type="match status" value="1"/>
</dbReference>
<keyword evidence="1" id="KW-0732">Signal</keyword>
<evidence type="ECO:0000259" key="2">
    <source>
        <dbReference type="Pfam" id="PF03625"/>
    </source>
</evidence>
<evidence type="ECO:0000256" key="1">
    <source>
        <dbReference type="SAM" id="SignalP"/>
    </source>
</evidence>
<dbReference type="PIRSF" id="PIRSF021774">
    <property type="entry name" value="UCP021774"/>
    <property type="match status" value="1"/>
</dbReference>
<dbReference type="InterPro" id="IPR016796">
    <property type="entry name" value="UCP021774"/>
</dbReference>
<dbReference type="Pfam" id="PF03625">
    <property type="entry name" value="DUF302"/>
    <property type="match status" value="1"/>
</dbReference>
<dbReference type="AlphaFoldDB" id="I6Z5S8"/>
<sequence>MNKLFLAITVFFTLNLFAQEKNAPQFLTENESKYTFSETVDSLSRLGNRNGWKIVAIHDLQKSLKKNGKEVLPVNIIEFCNPEYSYEVLKEDNYKTVSALMPCRISVYEKSDGKTYISRINPEFLSASFGNVKNSPMAKAIGDVENILSRLLK</sequence>
<dbReference type="Proteomes" id="UP000009011">
    <property type="component" value="Chromosome"/>
</dbReference>
<dbReference type="eggNOG" id="COG3439">
    <property type="taxonomic scope" value="Bacteria"/>
</dbReference>
<accession>I6Z5S8</accession>
<dbReference type="STRING" id="1191523.MROS_1283"/>
<dbReference type="InterPro" id="IPR005180">
    <property type="entry name" value="DUF302"/>
</dbReference>
<feature type="chain" id="PRO_5003707177" description="DUF302 domain-containing protein" evidence="1">
    <location>
        <begin position="19"/>
        <end position="153"/>
    </location>
</feature>
<dbReference type="Gene3D" id="3.30.310.70">
    <property type="entry name" value="TT1751-like domain"/>
    <property type="match status" value="1"/>
</dbReference>
<keyword evidence="4" id="KW-1185">Reference proteome</keyword>
<feature type="signal peptide" evidence="1">
    <location>
        <begin position="1"/>
        <end position="18"/>
    </location>
</feature>
<evidence type="ECO:0000313" key="4">
    <source>
        <dbReference type="Proteomes" id="UP000009011"/>
    </source>
</evidence>
<dbReference type="OrthoDB" id="9791067at2"/>
<dbReference type="SUPFAM" id="SSF103247">
    <property type="entry name" value="TT1751-like"/>
    <property type="match status" value="1"/>
</dbReference>